<dbReference type="SUPFAM" id="SSF54768">
    <property type="entry name" value="dsRNA-binding domain-like"/>
    <property type="match status" value="1"/>
</dbReference>
<feature type="active site" evidence="8">
    <location>
        <position position="119"/>
    </location>
</feature>
<feature type="binding site" evidence="8">
    <location>
        <position position="43"/>
    </location>
    <ligand>
        <name>Mg(2+)</name>
        <dbReference type="ChEBI" id="CHEBI:18420"/>
    </ligand>
</feature>
<dbReference type="CDD" id="cd10845">
    <property type="entry name" value="DSRM_RNAse_III_family"/>
    <property type="match status" value="1"/>
</dbReference>
<comment type="catalytic activity">
    <reaction evidence="1 8">
        <text>Endonucleolytic cleavage to 5'-phosphomonoester.</text>
        <dbReference type="EC" id="3.1.26.3"/>
    </reaction>
</comment>
<evidence type="ECO:0000256" key="5">
    <source>
        <dbReference type="ARBA" id="ARBA00022759"/>
    </source>
</evidence>
<evidence type="ECO:0000256" key="2">
    <source>
        <dbReference type="ARBA" id="ARBA00010183"/>
    </source>
</evidence>
<dbReference type="RefSeq" id="WP_208712764.1">
    <property type="nucleotide sequence ID" value="NZ_BAAAQW010000003.1"/>
</dbReference>
<keyword evidence="3 8" id="KW-0507">mRNA processing</keyword>
<dbReference type="PROSITE" id="PS50142">
    <property type="entry name" value="RNASE_3_2"/>
    <property type="match status" value="1"/>
</dbReference>
<keyword evidence="8" id="KW-0819">tRNA processing</keyword>
<dbReference type="SUPFAM" id="SSF69065">
    <property type="entry name" value="RNase III domain-like"/>
    <property type="match status" value="1"/>
</dbReference>
<feature type="active site" evidence="8">
    <location>
        <position position="47"/>
    </location>
</feature>
<dbReference type="EC" id="3.1.26.3" evidence="8"/>
<keyword evidence="13" id="KW-1185">Reference proteome</keyword>
<feature type="domain" description="DRBM" evidence="10">
    <location>
        <begin position="157"/>
        <end position="225"/>
    </location>
</feature>
<dbReference type="SMART" id="SM00358">
    <property type="entry name" value="DSRM"/>
    <property type="match status" value="1"/>
</dbReference>
<comment type="similarity">
    <text evidence="2">Belongs to the ribonuclease III family.</text>
</comment>
<dbReference type="PANTHER" id="PTHR11207:SF0">
    <property type="entry name" value="RIBONUCLEASE 3"/>
    <property type="match status" value="1"/>
</dbReference>
<dbReference type="InterPro" id="IPR011907">
    <property type="entry name" value="RNase_III"/>
</dbReference>
<comment type="cofactor">
    <cofactor evidence="8">
        <name>Mg(2+)</name>
        <dbReference type="ChEBI" id="CHEBI:18420"/>
    </cofactor>
</comment>
<keyword evidence="6 8" id="KW-0378">Hydrolase</keyword>
<dbReference type="PANTHER" id="PTHR11207">
    <property type="entry name" value="RIBONUCLEASE III"/>
    <property type="match status" value="1"/>
</dbReference>
<dbReference type="EMBL" id="BAAAQW010000003">
    <property type="protein sequence ID" value="GAA2197702.1"/>
    <property type="molecule type" value="Genomic_DNA"/>
</dbReference>
<gene>
    <name evidence="8 12" type="primary">rnc</name>
    <name evidence="12" type="ORF">GCM10009849_07560</name>
</gene>
<dbReference type="NCBIfam" id="TIGR02191">
    <property type="entry name" value="RNaseIII"/>
    <property type="match status" value="1"/>
</dbReference>
<feature type="domain" description="RNase III" evidence="11">
    <location>
        <begin position="4"/>
        <end position="130"/>
    </location>
</feature>
<evidence type="ECO:0000259" key="10">
    <source>
        <dbReference type="PROSITE" id="PS50137"/>
    </source>
</evidence>
<evidence type="ECO:0000256" key="9">
    <source>
        <dbReference type="SAM" id="MobiDB-lite"/>
    </source>
</evidence>
<protein>
    <recommendedName>
        <fullName evidence="8">Ribonuclease 3</fullName>
        <ecNumber evidence="8">3.1.26.3</ecNumber>
    </recommendedName>
    <alternativeName>
        <fullName evidence="8">Ribonuclease III</fullName>
        <shortName evidence="8">RNase III</shortName>
    </alternativeName>
</protein>
<evidence type="ECO:0000259" key="11">
    <source>
        <dbReference type="PROSITE" id="PS50142"/>
    </source>
</evidence>
<keyword evidence="8" id="KW-0479">Metal-binding</keyword>
<proteinExistence type="inferred from homology"/>
<evidence type="ECO:0000256" key="3">
    <source>
        <dbReference type="ARBA" id="ARBA00022664"/>
    </source>
</evidence>
<evidence type="ECO:0000256" key="8">
    <source>
        <dbReference type="HAMAP-Rule" id="MF_00104"/>
    </source>
</evidence>
<keyword evidence="7 8" id="KW-0694">RNA-binding</keyword>
<sequence>MSPHDELLKRLGVVIDAETLRLALTHRSFAYENGGIPTNERLEFLGDSILGFSVTDLLFREHPGLSEGELAKRRAAVVSTRALASIARRLGVGEYIYLGQGEKVTGGKNKSSILADTMEALIGATYISNDLETARRFVVSLIAPLLADAAVLGAGTDWKTHIQELAANRQLGQIHYAVVGEGPDHARVYTATLLIGGTPYGTGTGNSKKEAEQQSAANAWKVLGPQSQDARA</sequence>
<name>A0ABN3BMA7_9MICC</name>
<dbReference type="InterPro" id="IPR014720">
    <property type="entry name" value="dsRBD_dom"/>
</dbReference>
<comment type="subcellular location">
    <subcellularLocation>
        <location evidence="8">Cytoplasm</location>
    </subcellularLocation>
</comment>
<dbReference type="InterPro" id="IPR000999">
    <property type="entry name" value="RNase_III_dom"/>
</dbReference>
<dbReference type="PROSITE" id="PS50137">
    <property type="entry name" value="DS_RBD"/>
    <property type="match status" value="1"/>
</dbReference>
<dbReference type="Proteomes" id="UP001500432">
    <property type="component" value="Unassembled WGS sequence"/>
</dbReference>
<reference evidence="12 13" key="1">
    <citation type="journal article" date="2019" name="Int. J. Syst. Evol. Microbiol.">
        <title>The Global Catalogue of Microorganisms (GCM) 10K type strain sequencing project: providing services to taxonomists for standard genome sequencing and annotation.</title>
        <authorList>
            <consortium name="The Broad Institute Genomics Platform"/>
            <consortium name="The Broad Institute Genome Sequencing Center for Infectious Disease"/>
            <person name="Wu L."/>
            <person name="Ma J."/>
        </authorList>
    </citation>
    <scope>NUCLEOTIDE SEQUENCE [LARGE SCALE GENOMIC DNA]</scope>
    <source>
        <strain evidence="12 13">JCM 16034</strain>
    </source>
</reference>
<feature type="binding site" evidence="8">
    <location>
        <position position="116"/>
    </location>
    <ligand>
        <name>Mg(2+)</name>
        <dbReference type="ChEBI" id="CHEBI:18420"/>
    </ligand>
</feature>
<keyword evidence="4 8" id="KW-0540">Nuclease</keyword>
<keyword evidence="8" id="KW-0698">rRNA processing</keyword>
<keyword evidence="5 8" id="KW-0255">Endonuclease</keyword>
<organism evidence="12 13">
    <name type="scientific">Sinomonas flava</name>
    <dbReference type="NCBI Taxonomy" id="496857"/>
    <lineage>
        <taxon>Bacteria</taxon>
        <taxon>Bacillati</taxon>
        <taxon>Actinomycetota</taxon>
        <taxon>Actinomycetes</taxon>
        <taxon>Micrococcales</taxon>
        <taxon>Micrococcaceae</taxon>
        <taxon>Sinomonas</taxon>
    </lineage>
</organism>
<dbReference type="Gene3D" id="1.10.1520.10">
    <property type="entry name" value="Ribonuclease III domain"/>
    <property type="match status" value="1"/>
</dbReference>
<dbReference type="PROSITE" id="PS00517">
    <property type="entry name" value="RNASE_3_1"/>
    <property type="match status" value="1"/>
</dbReference>
<evidence type="ECO:0000313" key="13">
    <source>
        <dbReference type="Proteomes" id="UP001500432"/>
    </source>
</evidence>
<dbReference type="InterPro" id="IPR036389">
    <property type="entry name" value="RNase_III_sf"/>
</dbReference>
<dbReference type="SMART" id="SM00535">
    <property type="entry name" value="RIBOc"/>
    <property type="match status" value="1"/>
</dbReference>
<dbReference type="Pfam" id="PF14622">
    <property type="entry name" value="Ribonucleas_3_3"/>
    <property type="match status" value="1"/>
</dbReference>
<comment type="function">
    <text evidence="8">Digests double-stranded RNA. Involved in the processing of primary rRNA transcript to yield the immediate precursors to the large and small rRNAs (23S and 16S). Processes some mRNAs, and tRNAs when they are encoded in the rRNA operon. Processes pre-crRNA and tracrRNA of type II CRISPR loci if present in the organism.</text>
</comment>
<evidence type="ECO:0000256" key="1">
    <source>
        <dbReference type="ARBA" id="ARBA00000109"/>
    </source>
</evidence>
<dbReference type="HAMAP" id="MF_00104">
    <property type="entry name" value="RNase_III"/>
    <property type="match status" value="1"/>
</dbReference>
<dbReference type="CDD" id="cd00593">
    <property type="entry name" value="RIBOc"/>
    <property type="match status" value="1"/>
</dbReference>
<comment type="subunit">
    <text evidence="8">Homodimer.</text>
</comment>
<keyword evidence="8" id="KW-0963">Cytoplasm</keyword>
<feature type="region of interest" description="Disordered" evidence="9">
    <location>
        <begin position="203"/>
        <end position="232"/>
    </location>
</feature>
<dbReference type="Gene3D" id="3.30.160.20">
    <property type="match status" value="1"/>
</dbReference>
<dbReference type="Pfam" id="PF00035">
    <property type="entry name" value="dsrm"/>
    <property type="match status" value="1"/>
</dbReference>
<keyword evidence="8" id="KW-0460">Magnesium</keyword>
<evidence type="ECO:0000256" key="4">
    <source>
        <dbReference type="ARBA" id="ARBA00022722"/>
    </source>
</evidence>
<accession>A0ABN3BMA7</accession>
<evidence type="ECO:0000256" key="6">
    <source>
        <dbReference type="ARBA" id="ARBA00022801"/>
    </source>
</evidence>
<comment type="caution">
    <text evidence="12">The sequence shown here is derived from an EMBL/GenBank/DDBJ whole genome shotgun (WGS) entry which is preliminary data.</text>
</comment>
<feature type="binding site" evidence="8">
    <location>
        <position position="119"/>
    </location>
    <ligand>
        <name>Mg(2+)</name>
        <dbReference type="ChEBI" id="CHEBI:18420"/>
    </ligand>
</feature>
<keyword evidence="8" id="KW-0699">rRNA-binding</keyword>
<evidence type="ECO:0000256" key="7">
    <source>
        <dbReference type="ARBA" id="ARBA00022884"/>
    </source>
</evidence>
<evidence type="ECO:0000313" key="12">
    <source>
        <dbReference type="EMBL" id="GAA2197702.1"/>
    </source>
</evidence>